<name>A0A6A6GG15_9PEZI</name>
<sequence>MLALITITDREDTKYISMHPLAHAWARDRQSETHKTASWRAAVSLVLLAHVKEAFWFLDAELMVSHVLALVDCRSTGDLASMTRDARRRLNAALALCIEAVGTPEQVVTFLQQTIEEMGMLSHFDELHEPLARNLSASGRIEGAMAIWSRSKPPTDVESRGPAYLALLDRKRLRLDLVTLKAMSMVGSVATDVGVQIRLSRAKLMLHDDQAERAQNLLEDTLRQMKKIRQQTDVLMLRCQVDLAEAYIQTETLGKAILLLQHVLQVQQQLFGEDNAACIITQCELAKAYAASDVPTTALRLFEKTLAQVQQFYAPKHPQRLAIECACARAYIDNTRPKAALVLMDRICEITDKSYVETHELRIAADIVRGRALVMAEGGSAGLELFTSGLERARTSLPKRAKYRVLAEKWASEKNMMMRQESGGSPDTL</sequence>
<dbReference type="OrthoDB" id="3439733at2759"/>
<dbReference type="SUPFAM" id="SSF48452">
    <property type="entry name" value="TPR-like"/>
    <property type="match status" value="2"/>
</dbReference>
<organism evidence="1 2">
    <name type="scientific">Elsinoe ampelina</name>
    <dbReference type="NCBI Taxonomy" id="302913"/>
    <lineage>
        <taxon>Eukaryota</taxon>
        <taxon>Fungi</taxon>
        <taxon>Dikarya</taxon>
        <taxon>Ascomycota</taxon>
        <taxon>Pezizomycotina</taxon>
        <taxon>Dothideomycetes</taxon>
        <taxon>Dothideomycetidae</taxon>
        <taxon>Myriangiales</taxon>
        <taxon>Elsinoaceae</taxon>
        <taxon>Elsinoe</taxon>
    </lineage>
</organism>
<dbReference type="InterPro" id="IPR011990">
    <property type="entry name" value="TPR-like_helical_dom_sf"/>
</dbReference>
<reference evidence="2" key="1">
    <citation type="journal article" date="2020" name="Stud. Mycol.">
        <title>101 Dothideomycetes genomes: A test case for predicting lifestyles and emergence of pathogens.</title>
        <authorList>
            <person name="Haridas S."/>
            <person name="Albert R."/>
            <person name="Binder M."/>
            <person name="Bloem J."/>
            <person name="LaButti K."/>
            <person name="Salamov A."/>
            <person name="Andreopoulos B."/>
            <person name="Baker S."/>
            <person name="Barry K."/>
            <person name="Bills G."/>
            <person name="Bluhm B."/>
            <person name="Cannon C."/>
            <person name="Castanera R."/>
            <person name="Culley D."/>
            <person name="Daum C."/>
            <person name="Ezra D."/>
            <person name="Gonzalez J."/>
            <person name="Henrissat B."/>
            <person name="Kuo A."/>
            <person name="Liang C."/>
            <person name="Lipzen A."/>
            <person name="Lutzoni F."/>
            <person name="Magnuson J."/>
            <person name="Mondo S."/>
            <person name="Nolan M."/>
            <person name="Ohm R."/>
            <person name="Pangilinan J."/>
            <person name="Park H.-J."/>
            <person name="Ramirez L."/>
            <person name="Alfaro M."/>
            <person name="Sun H."/>
            <person name="Tritt A."/>
            <person name="Yoshinaga Y."/>
            <person name="Zwiers L.-H."/>
            <person name="Turgeon B."/>
            <person name="Goodwin S."/>
            <person name="Spatafora J."/>
            <person name="Crous P."/>
            <person name="Grigoriev I."/>
        </authorList>
    </citation>
    <scope>NUCLEOTIDE SEQUENCE [LARGE SCALE GENOMIC DNA]</scope>
    <source>
        <strain evidence="2">CECT 20119</strain>
    </source>
</reference>
<dbReference type="AlphaFoldDB" id="A0A6A6GG15"/>
<dbReference type="Proteomes" id="UP000799538">
    <property type="component" value="Unassembled WGS sequence"/>
</dbReference>
<accession>A0A6A6GG15</accession>
<protein>
    <recommendedName>
        <fullName evidence="3">MalT-like TPR region domain-containing protein</fullName>
    </recommendedName>
</protein>
<evidence type="ECO:0000313" key="2">
    <source>
        <dbReference type="Proteomes" id="UP000799538"/>
    </source>
</evidence>
<evidence type="ECO:0000313" key="1">
    <source>
        <dbReference type="EMBL" id="KAF2224652.1"/>
    </source>
</evidence>
<dbReference type="Gene3D" id="1.25.40.10">
    <property type="entry name" value="Tetratricopeptide repeat domain"/>
    <property type="match status" value="1"/>
</dbReference>
<evidence type="ECO:0008006" key="3">
    <source>
        <dbReference type="Google" id="ProtNLM"/>
    </source>
</evidence>
<keyword evidence="2" id="KW-1185">Reference proteome</keyword>
<proteinExistence type="predicted"/>
<gene>
    <name evidence="1" type="ORF">BDZ85DRAFT_258854</name>
</gene>
<dbReference type="EMBL" id="ML992504">
    <property type="protein sequence ID" value="KAF2224652.1"/>
    <property type="molecule type" value="Genomic_DNA"/>
</dbReference>